<keyword evidence="3" id="KW-0687">Ribonucleoprotein</keyword>
<dbReference type="SMART" id="SM01413">
    <property type="entry name" value="Ribosomal_S19e"/>
    <property type="match status" value="1"/>
</dbReference>
<dbReference type="Pfam" id="PF01090">
    <property type="entry name" value="Ribosomal_S19e"/>
    <property type="match status" value="1"/>
</dbReference>
<dbReference type="Proteomes" id="UP000289738">
    <property type="component" value="Chromosome A04"/>
</dbReference>
<evidence type="ECO:0000313" key="5">
    <source>
        <dbReference type="Proteomes" id="UP000289738"/>
    </source>
</evidence>
<evidence type="ECO:0000256" key="2">
    <source>
        <dbReference type="ARBA" id="ARBA00022980"/>
    </source>
</evidence>
<dbReference type="PROSITE" id="PS00628">
    <property type="entry name" value="RIBOSOMAL_S19E"/>
    <property type="match status" value="1"/>
</dbReference>
<dbReference type="InterPro" id="IPR036388">
    <property type="entry name" value="WH-like_DNA-bd_sf"/>
</dbReference>
<dbReference type="InterPro" id="IPR036390">
    <property type="entry name" value="WH_DNA-bd_sf"/>
</dbReference>
<evidence type="ECO:0000256" key="1">
    <source>
        <dbReference type="ARBA" id="ARBA00010014"/>
    </source>
</evidence>
<dbReference type="SUPFAM" id="SSF46785">
    <property type="entry name" value="Winged helix' DNA-binding domain"/>
    <property type="match status" value="1"/>
</dbReference>
<evidence type="ECO:0000313" key="4">
    <source>
        <dbReference type="EMBL" id="RYR60493.1"/>
    </source>
</evidence>
<dbReference type="GO" id="GO:0003723">
    <property type="term" value="F:RNA binding"/>
    <property type="evidence" value="ECO:0007669"/>
    <property type="project" value="TreeGrafter"/>
</dbReference>
<keyword evidence="5" id="KW-1185">Reference proteome</keyword>
<dbReference type="PANTHER" id="PTHR11710">
    <property type="entry name" value="40S RIBOSOMAL PROTEIN S19"/>
    <property type="match status" value="1"/>
</dbReference>
<organism evidence="4 5">
    <name type="scientific">Arachis hypogaea</name>
    <name type="common">Peanut</name>
    <dbReference type="NCBI Taxonomy" id="3818"/>
    <lineage>
        <taxon>Eukaryota</taxon>
        <taxon>Viridiplantae</taxon>
        <taxon>Streptophyta</taxon>
        <taxon>Embryophyta</taxon>
        <taxon>Tracheophyta</taxon>
        <taxon>Spermatophyta</taxon>
        <taxon>Magnoliopsida</taxon>
        <taxon>eudicotyledons</taxon>
        <taxon>Gunneridae</taxon>
        <taxon>Pentapetalae</taxon>
        <taxon>rosids</taxon>
        <taxon>fabids</taxon>
        <taxon>Fabales</taxon>
        <taxon>Fabaceae</taxon>
        <taxon>Papilionoideae</taxon>
        <taxon>50 kb inversion clade</taxon>
        <taxon>dalbergioids sensu lato</taxon>
        <taxon>Dalbergieae</taxon>
        <taxon>Pterocarpus clade</taxon>
        <taxon>Arachis</taxon>
    </lineage>
</organism>
<dbReference type="InterPro" id="IPR001266">
    <property type="entry name" value="Ribosomal_eS19"/>
</dbReference>
<dbReference type="Gene3D" id="1.10.10.10">
    <property type="entry name" value="Winged helix-like DNA-binding domain superfamily/Winged helix DNA-binding domain"/>
    <property type="match status" value="1"/>
</dbReference>
<dbReference type="GO" id="GO:0022627">
    <property type="term" value="C:cytosolic small ribosomal subunit"/>
    <property type="evidence" value="ECO:0007669"/>
    <property type="project" value="TreeGrafter"/>
</dbReference>
<reference evidence="4 5" key="1">
    <citation type="submission" date="2019-01" db="EMBL/GenBank/DDBJ databases">
        <title>Sequencing of cultivated peanut Arachis hypogaea provides insights into genome evolution and oil improvement.</title>
        <authorList>
            <person name="Chen X."/>
        </authorList>
    </citation>
    <scope>NUCLEOTIDE SEQUENCE [LARGE SCALE GENOMIC DNA]</scope>
    <source>
        <strain evidence="5">cv. Fuhuasheng</strain>
        <tissue evidence="4">Leaves</tissue>
    </source>
</reference>
<proteinExistence type="inferred from homology"/>
<name>A0A445DBF3_ARAHY</name>
<dbReference type="GO" id="GO:0000028">
    <property type="term" value="P:ribosomal small subunit assembly"/>
    <property type="evidence" value="ECO:0007669"/>
    <property type="project" value="TreeGrafter"/>
</dbReference>
<dbReference type="GO" id="GO:0003735">
    <property type="term" value="F:structural constituent of ribosome"/>
    <property type="evidence" value="ECO:0007669"/>
    <property type="project" value="InterPro"/>
</dbReference>
<dbReference type="EMBL" id="SDMP01000004">
    <property type="protein sequence ID" value="RYR60493.1"/>
    <property type="molecule type" value="Genomic_DNA"/>
</dbReference>
<dbReference type="GO" id="GO:0006412">
    <property type="term" value="P:translation"/>
    <property type="evidence" value="ECO:0007669"/>
    <property type="project" value="InterPro"/>
</dbReference>
<dbReference type="PANTHER" id="PTHR11710:SF0">
    <property type="entry name" value="40S RIBOSOMAL PROTEIN S19"/>
    <property type="match status" value="1"/>
</dbReference>
<dbReference type="InterPro" id="IPR018277">
    <property type="entry name" value="Ribosomal_eS19_CS"/>
</dbReference>
<dbReference type="FunFam" id="1.10.10.10:FF:000118">
    <property type="entry name" value="40S ribosomal protein S19"/>
    <property type="match status" value="1"/>
</dbReference>
<gene>
    <name evidence="4" type="ORF">Ahy_A04g017556</name>
</gene>
<accession>A0A445DBF3</accession>
<sequence length="174" mass="19356">MENGVRGNGEKLAMNDGNYKGGTLVLTVCGFGFDDSNEKGRKHQRHELVRPKIVNTSPIMELPEWTDLVKTARFKELAPYDPDWYFIRAASMARKIYLRGGLGVGAFKRIYGGSQRNGSRPPHFCESSGAIARHILQQLESMTIIEVDPKGGRRITSNGRRDLDQVAGRIVVAP</sequence>
<dbReference type="STRING" id="3818.A0A445DBF3"/>
<comment type="similarity">
    <text evidence="1">Belongs to the eukaryotic ribosomal protein eS19 family.</text>
</comment>
<protein>
    <recommendedName>
        <fullName evidence="6">40S ribosomal protein</fullName>
    </recommendedName>
</protein>
<comment type="caution">
    <text evidence="4">The sequence shown here is derived from an EMBL/GenBank/DDBJ whole genome shotgun (WGS) entry which is preliminary data.</text>
</comment>
<dbReference type="AlphaFoldDB" id="A0A445DBF3"/>
<evidence type="ECO:0008006" key="6">
    <source>
        <dbReference type="Google" id="ProtNLM"/>
    </source>
</evidence>
<evidence type="ECO:0000256" key="3">
    <source>
        <dbReference type="ARBA" id="ARBA00023274"/>
    </source>
</evidence>
<keyword evidence="2" id="KW-0689">Ribosomal protein</keyword>